<dbReference type="RefSeq" id="XP_064658223.1">
    <property type="nucleotide sequence ID" value="XM_064803308.1"/>
</dbReference>
<protein>
    <submittedName>
        <fullName evidence="2">Uncharacterized protein</fullName>
    </submittedName>
</protein>
<sequence length="301" mass="33106">MNDRQQYMSDYGMTLSTANNRNASQKSGRLPLSSLGQFYHSAIQVYPPEHPNLHRHFINHLIMPRKGKQPAKRPSTPGKAVTLPVRPTASATAAPSTAGTTKTIPTAPDDDTREAVEARVIIRTMKTLLNIGTCAIMSYMGTVPMVRNMRWVDDGTIPSHYNISTNAAMWEAQMELQLRTIAETNLSLALTCADLMALPRYGHYEKVPSFMSLMEAAVTEWDRIAGPAGLLAAELHLIPTFPGNPKCVRGGDLPSHDFLGQLQSAFHELTMKHNGVATQGKVGWKNVLSDMEPVLNTRDDS</sequence>
<dbReference type="GeneID" id="89927406"/>
<dbReference type="Proteomes" id="UP001337655">
    <property type="component" value="Unassembled WGS sequence"/>
</dbReference>
<dbReference type="AlphaFoldDB" id="A0AAV9P9V2"/>
<gene>
    <name evidence="2" type="ORF">LTR77_006066</name>
</gene>
<evidence type="ECO:0000313" key="2">
    <source>
        <dbReference type="EMBL" id="KAK5168757.1"/>
    </source>
</evidence>
<name>A0AAV9P9V2_9PEZI</name>
<reference evidence="2 3" key="1">
    <citation type="submission" date="2023-08" db="EMBL/GenBank/DDBJ databases">
        <title>Black Yeasts Isolated from many extreme environments.</title>
        <authorList>
            <person name="Coleine C."/>
            <person name="Stajich J.E."/>
            <person name="Selbmann L."/>
        </authorList>
    </citation>
    <scope>NUCLEOTIDE SEQUENCE [LARGE SCALE GENOMIC DNA]</scope>
    <source>
        <strain evidence="2 3">CCFEE 5935</strain>
    </source>
</reference>
<organism evidence="2 3">
    <name type="scientific">Saxophila tyrrhenica</name>
    <dbReference type="NCBI Taxonomy" id="1690608"/>
    <lineage>
        <taxon>Eukaryota</taxon>
        <taxon>Fungi</taxon>
        <taxon>Dikarya</taxon>
        <taxon>Ascomycota</taxon>
        <taxon>Pezizomycotina</taxon>
        <taxon>Dothideomycetes</taxon>
        <taxon>Dothideomycetidae</taxon>
        <taxon>Mycosphaerellales</taxon>
        <taxon>Extremaceae</taxon>
        <taxon>Saxophila</taxon>
    </lineage>
</organism>
<keyword evidence="3" id="KW-1185">Reference proteome</keyword>
<proteinExistence type="predicted"/>
<comment type="caution">
    <text evidence="2">The sequence shown here is derived from an EMBL/GenBank/DDBJ whole genome shotgun (WGS) entry which is preliminary data.</text>
</comment>
<evidence type="ECO:0000313" key="3">
    <source>
        <dbReference type="Proteomes" id="UP001337655"/>
    </source>
</evidence>
<evidence type="ECO:0000256" key="1">
    <source>
        <dbReference type="SAM" id="MobiDB-lite"/>
    </source>
</evidence>
<accession>A0AAV9P9V2</accession>
<feature type="compositionally biased region" description="Low complexity" evidence="1">
    <location>
        <begin position="87"/>
        <end position="101"/>
    </location>
</feature>
<dbReference type="EMBL" id="JAVRRT010000009">
    <property type="protein sequence ID" value="KAK5168757.1"/>
    <property type="molecule type" value="Genomic_DNA"/>
</dbReference>
<feature type="region of interest" description="Disordered" evidence="1">
    <location>
        <begin position="66"/>
        <end position="111"/>
    </location>
</feature>